<keyword evidence="2" id="KW-0812">Transmembrane</keyword>
<evidence type="ECO:0000256" key="1">
    <source>
        <dbReference type="SAM" id="MobiDB-lite"/>
    </source>
</evidence>
<feature type="region of interest" description="Disordered" evidence="1">
    <location>
        <begin position="633"/>
        <end position="659"/>
    </location>
</feature>
<keyword evidence="4" id="KW-1185">Reference proteome</keyword>
<name>A0A197JKM0_9FUNG</name>
<dbReference type="OrthoDB" id="2416871at2759"/>
<gene>
    <name evidence="3" type="ORF">K457DRAFT_23682</name>
</gene>
<feature type="region of interest" description="Disordered" evidence="1">
    <location>
        <begin position="1"/>
        <end position="64"/>
    </location>
</feature>
<feature type="region of interest" description="Disordered" evidence="1">
    <location>
        <begin position="577"/>
        <end position="621"/>
    </location>
</feature>
<accession>A0A197JKM0</accession>
<feature type="compositionally biased region" description="Low complexity" evidence="1">
    <location>
        <begin position="638"/>
        <end position="654"/>
    </location>
</feature>
<dbReference type="AlphaFoldDB" id="A0A197JKM0"/>
<evidence type="ECO:0000313" key="3">
    <source>
        <dbReference type="EMBL" id="OAQ24904.1"/>
    </source>
</evidence>
<organism evidence="3 4">
    <name type="scientific">Linnemannia elongata AG-77</name>
    <dbReference type="NCBI Taxonomy" id="1314771"/>
    <lineage>
        <taxon>Eukaryota</taxon>
        <taxon>Fungi</taxon>
        <taxon>Fungi incertae sedis</taxon>
        <taxon>Mucoromycota</taxon>
        <taxon>Mortierellomycotina</taxon>
        <taxon>Mortierellomycetes</taxon>
        <taxon>Mortierellales</taxon>
        <taxon>Mortierellaceae</taxon>
        <taxon>Linnemannia</taxon>
    </lineage>
</organism>
<reference evidence="3 4" key="1">
    <citation type="submission" date="2016-05" db="EMBL/GenBank/DDBJ databases">
        <title>Genome sequencing reveals origins of a unique bacterial endosymbiosis in the earliest lineages of terrestrial Fungi.</title>
        <authorList>
            <consortium name="DOE Joint Genome Institute"/>
            <person name="Uehling J."/>
            <person name="Gryganskyi A."/>
            <person name="Hameed K."/>
            <person name="Tschaplinski T."/>
            <person name="Misztal P."/>
            <person name="Wu S."/>
            <person name="Desiro A."/>
            <person name="Vande Pol N."/>
            <person name="Du Z.-Y."/>
            <person name="Zienkiewicz A."/>
            <person name="Zienkiewicz K."/>
            <person name="Morin E."/>
            <person name="Tisserant E."/>
            <person name="Splivallo R."/>
            <person name="Hainaut M."/>
            <person name="Henrissat B."/>
            <person name="Ohm R."/>
            <person name="Kuo A."/>
            <person name="Yan J."/>
            <person name="Lipzen A."/>
            <person name="Nolan M."/>
            <person name="Labutti K."/>
            <person name="Barry K."/>
            <person name="Goldstein A."/>
            <person name="Labbe J."/>
            <person name="Schadt C."/>
            <person name="Tuskan G."/>
            <person name="Grigoriev I."/>
            <person name="Martin F."/>
            <person name="Vilgalys R."/>
            <person name="Bonito G."/>
        </authorList>
    </citation>
    <scope>NUCLEOTIDE SEQUENCE [LARGE SCALE GENOMIC DNA]</scope>
    <source>
        <strain evidence="3 4">AG-77</strain>
    </source>
</reference>
<feature type="transmembrane region" description="Helical" evidence="2">
    <location>
        <begin position="727"/>
        <end position="744"/>
    </location>
</feature>
<feature type="region of interest" description="Disordered" evidence="1">
    <location>
        <begin position="163"/>
        <end position="225"/>
    </location>
</feature>
<evidence type="ECO:0000256" key="2">
    <source>
        <dbReference type="SAM" id="Phobius"/>
    </source>
</evidence>
<keyword evidence="2" id="KW-1133">Transmembrane helix</keyword>
<sequence length="747" mass="81050">MRTQYPPSSDASEHIPSFTGSINEKDLQDPGDIDTSPPSPPPTEFDVVIPSLEPQSKDRSPHCRFYCPRRLTEKKENEEAEETKADVKATPDLPETGLQYLILTPDTQDHKSAGTKGYESDFESFATASYFAPVKTVAGSRSKGRRIRFRDVHVDGDEVGALASGAHQSLHDDENDRSRGGTTVAHSNDLRVQGKADFSSRQDVPSGRDGGDIGGGQEESMEGLHISGPDSMMMVGVMADAPPYQLGILELGGIGEKSEMMDVDESIDVTDIAARIPHAQEGGFSRTNKICHSISEHAIEVPNPFLIPTWAASPTSTLTNNLQLHRNSNDARTRAKVDALTYQSAPIPLTPSVHPISCECGRIIELPPSLVTPAAAAHFQDSRQRQFNCDEPVSPSQTPARPLSMASSYFVPLSSFLPSSYQASFASWRDSIIAPSCASLLSSHIHSGNDDDNDDDEEVAGIRLGPAAGEEATPNHLPKGKGSLGFGHHNNHSHAGIHGVTATAKRLAGLVMSTGQATLGYVKETVAPQAIHLAHRSASSTIGFLTSHIPGPSTVPEMLPRFLEDVVTGRLRAYNDHVDGTIHPGGGGASERRRSRSTMDDRGLGDRMSHSAPELVNARTGEPSLPEAVYHRMRRSTELSTSKTKTSTAMTTANRPRRARRTTLQTIPGPEGLDPETRRRLEAQGLAALGLRDESAGQGWRNWWDPRRYGLPKYIICHQIRTPRPCTTILFLILIVCVVLPIVSHRK</sequence>
<dbReference type="Proteomes" id="UP000078512">
    <property type="component" value="Unassembled WGS sequence"/>
</dbReference>
<proteinExistence type="predicted"/>
<protein>
    <submittedName>
        <fullName evidence="3">Uncharacterized protein</fullName>
    </submittedName>
</protein>
<evidence type="ECO:0000313" key="4">
    <source>
        <dbReference type="Proteomes" id="UP000078512"/>
    </source>
</evidence>
<feature type="region of interest" description="Disordered" evidence="1">
    <location>
        <begin position="466"/>
        <end position="492"/>
    </location>
</feature>
<keyword evidence="2" id="KW-0472">Membrane</keyword>
<feature type="compositionally biased region" description="Basic and acidic residues" evidence="1">
    <location>
        <begin position="188"/>
        <end position="200"/>
    </location>
</feature>
<feature type="compositionally biased region" description="Basic and acidic residues" evidence="1">
    <location>
        <begin position="597"/>
        <end position="609"/>
    </location>
</feature>
<dbReference type="EMBL" id="KV442086">
    <property type="protein sequence ID" value="OAQ24904.1"/>
    <property type="molecule type" value="Genomic_DNA"/>
</dbReference>
<feature type="compositionally biased region" description="Basic and acidic residues" evidence="1">
    <location>
        <begin position="169"/>
        <end position="179"/>
    </location>
</feature>
<feature type="compositionally biased region" description="Polar residues" evidence="1">
    <location>
        <begin position="1"/>
        <end position="10"/>
    </location>
</feature>